<dbReference type="OMA" id="ARTWIAC"/>
<dbReference type="SUPFAM" id="SSF103481">
    <property type="entry name" value="Multidrug resistance efflux transporter EmrE"/>
    <property type="match status" value="1"/>
</dbReference>
<feature type="transmembrane region" description="Helical" evidence="7">
    <location>
        <begin position="149"/>
        <end position="170"/>
    </location>
</feature>
<feature type="transmembrane region" description="Helical" evidence="7">
    <location>
        <begin position="332"/>
        <end position="349"/>
    </location>
</feature>
<evidence type="ECO:0000256" key="5">
    <source>
        <dbReference type="ARBA" id="ARBA00023136"/>
    </source>
</evidence>
<feature type="transmembrane region" description="Helical" evidence="7">
    <location>
        <begin position="226"/>
        <end position="247"/>
    </location>
</feature>
<dbReference type="PANTHER" id="PTHR42920:SF5">
    <property type="entry name" value="EAMA DOMAIN-CONTAINING PROTEIN"/>
    <property type="match status" value="1"/>
</dbReference>
<dbReference type="GO" id="GO:0005886">
    <property type="term" value="C:plasma membrane"/>
    <property type="evidence" value="ECO:0007669"/>
    <property type="project" value="UniProtKB-SubCell"/>
</dbReference>
<evidence type="ECO:0000259" key="8">
    <source>
        <dbReference type="Pfam" id="PF00892"/>
    </source>
</evidence>
<sequence>MTRPRSTALDLARGRRTVTDDETTRDERQQHGHPRTPHATYAGHEGPQLHVECALVGRSPCVGSVGRTPRLRQLRPGILEEVEAPVQLDKGSAEVAVREQAQSQQQLDESNEDEATAERGLGILVLLTVPLAWGTYTPAVKYMYEMEPAIPGFVFSAGYYLVAAVTLRLLSSLQANESNELKVDRAEESEEGLDIRGGWELGSYLFVGNALQVVGLQTVPADRAAFLVQLTTVLVPLVAALSVGALSAVPAQTWLACVVAFVGVSVMGIDDGGVGAGISGGNPITLLHVSPGDLLIVLAAFSYTLHVVRLGVYAPRTKPLALASAKATTEAFLSVAVVIILTIIGNNALEVPQFMQETGQGVINYFDALKTAASDNPRLLEISACAILWTGWVTCAYTIYAQSYGQSKVSPTESNLIYTTQPLFSSLFAYFLLGETLGAAGYVGATLICLALWLVSSPSNITETKTE</sequence>
<feature type="transmembrane region" description="Helical" evidence="7">
    <location>
        <begin position="120"/>
        <end position="137"/>
    </location>
</feature>
<dbReference type="PANTHER" id="PTHR42920">
    <property type="entry name" value="OS03G0707200 PROTEIN-RELATED"/>
    <property type="match status" value="1"/>
</dbReference>
<dbReference type="OrthoDB" id="2017960at2759"/>
<evidence type="ECO:0000256" key="6">
    <source>
        <dbReference type="SAM" id="MobiDB-lite"/>
    </source>
</evidence>
<keyword evidence="2" id="KW-1003">Cell membrane</keyword>
<keyword evidence="10" id="KW-1185">Reference proteome</keyword>
<dbReference type="InterPro" id="IPR051258">
    <property type="entry name" value="Diverse_Substrate_Transporter"/>
</dbReference>
<dbReference type="Pfam" id="PF00892">
    <property type="entry name" value="EamA"/>
    <property type="match status" value="1"/>
</dbReference>
<evidence type="ECO:0000256" key="3">
    <source>
        <dbReference type="ARBA" id="ARBA00022692"/>
    </source>
</evidence>
<evidence type="ECO:0000256" key="2">
    <source>
        <dbReference type="ARBA" id="ARBA00022475"/>
    </source>
</evidence>
<accession>K0RU20</accession>
<feature type="transmembrane region" description="Helical" evidence="7">
    <location>
        <begin position="294"/>
        <end position="312"/>
    </location>
</feature>
<organism evidence="9 10">
    <name type="scientific">Thalassiosira oceanica</name>
    <name type="common">Marine diatom</name>
    <dbReference type="NCBI Taxonomy" id="159749"/>
    <lineage>
        <taxon>Eukaryota</taxon>
        <taxon>Sar</taxon>
        <taxon>Stramenopiles</taxon>
        <taxon>Ochrophyta</taxon>
        <taxon>Bacillariophyta</taxon>
        <taxon>Coscinodiscophyceae</taxon>
        <taxon>Thalassiosirophycidae</taxon>
        <taxon>Thalassiosirales</taxon>
        <taxon>Thalassiosiraceae</taxon>
        <taxon>Thalassiosira</taxon>
    </lineage>
</organism>
<keyword evidence="5 7" id="KW-0472">Membrane</keyword>
<name>K0RU20_THAOC</name>
<evidence type="ECO:0000256" key="1">
    <source>
        <dbReference type="ARBA" id="ARBA00004651"/>
    </source>
</evidence>
<feature type="region of interest" description="Disordered" evidence="6">
    <location>
        <begin position="1"/>
        <end position="43"/>
    </location>
</feature>
<evidence type="ECO:0000256" key="4">
    <source>
        <dbReference type="ARBA" id="ARBA00022989"/>
    </source>
</evidence>
<feature type="transmembrane region" description="Helical" evidence="7">
    <location>
        <begin position="428"/>
        <end position="455"/>
    </location>
</feature>
<keyword evidence="4 7" id="KW-1133">Transmembrane helix</keyword>
<feature type="domain" description="EamA" evidence="8">
    <location>
        <begin position="292"/>
        <end position="456"/>
    </location>
</feature>
<evidence type="ECO:0000313" key="9">
    <source>
        <dbReference type="EMBL" id="EJK52381.1"/>
    </source>
</evidence>
<dbReference type="InterPro" id="IPR000620">
    <property type="entry name" value="EamA_dom"/>
</dbReference>
<dbReference type="Proteomes" id="UP000266841">
    <property type="component" value="Unassembled WGS sequence"/>
</dbReference>
<reference evidence="9 10" key="1">
    <citation type="journal article" date="2012" name="Genome Biol.">
        <title>Genome and low-iron response of an oceanic diatom adapted to chronic iron limitation.</title>
        <authorList>
            <person name="Lommer M."/>
            <person name="Specht M."/>
            <person name="Roy A.S."/>
            <person name="Kraemer L."/>
            <person name="Andreson R."/>
            <person name="Gutowska M.A."/>
            <person name="Wolf J."/>
            <person name="Bergner S.V."/>
            <person name="Schilhabel M.B."/>
            <person name="Klostermeier U.C."/>
            <person name="Beiko R.G."/>
            <person name="Rosenstiel P."/>
            <person name="Hippler M."/>
            <person name="Laroche J."/>
        </authorList>
    </citation>
    <scope>NUCLEOTIDE SEQUENCE [LARGE SCALE GENOMIC DNA]</scope>
    <source>
        <strain evidence="9 10">CCMP1005</strain>
    </source>
</reference>
<feature type="transmembrane region" description="Helical" evidence="7">
    <location>
        <begin position="379"/>
        <end position="400"/>
    </location>
</feature>
<protein>
    <recommendedName>
        <fullName evidence="8">EamA domain-containing protein</fullName>
    </recommendedName>
</protein>
<comment type="caution">
    <text evidence="9">The sequence shown here is derived from an EMBL/GenBank/DDBJ whole genome shotgun (WGS) entry which is preliminary data.</text>
</comment>
<feature type="transmembrane region" description="Helical" evidence="7">
    <location>
        <begin position="253"/>
        <end position="273"/>
    </location>
</feature>
<evidence type="ECO:0000313" key="10">
    <source>
        <dbReference type="Proteomes" id="UP000266841"/>
    </source>
</evidence>
<dbReference type="InterPro" id="IPR037185">
    <property type="entry name" value="EmrE-like"/>
</dbReference>
<proteinExistence type="predicted"/>
<evidence type="ECO:0000256" key="7">
    <source>
        <dbReference type="SAM" id="Phobius"/>
    </source>
</evidence>
<dbReference type="EMBL" id="AGNL01039963">
    <property type="protein sequence ID" value="EJK52381.1"/>
    <property type="molecule type" value="Genomic_DNA"/>
</dbReference>
<dbReference type="AlphaFoldDB" id="K0RU20"/>
<gene>
    <name evidence="9" type="ORF">THAOC_28343</name>
</gene>
<feature type="region of interest" description="Disordered" evidence="6">
    <location>
        <begin position="90"/>
        <end position="114"/>
    </location>
</feature>
<dbReference type="eggNOG" id="ENOG502S2UV">
    <property type="taxonomic scope" value="Eukaryota"/>
</dbReference>
<dbReference type="TCDB" id="2.A.7.3.53">
    <property type="family name" value="the drug/metabolite transporter (dmt) superfamily"/>
</dbReference>
<comment type="subcellular location">
    <subcellularLocation>
        <location evidence="1">Cell membrane</location>
        <topology evidence="1">Multi-pass membrane protein</topology>
    </subcellularLocation>
</comment>
<keyword evidence="3 7" id="KW-0812">Transmembrane</keyword>